<keyword evidence="1" id="KW-0560">Oxidoreductase</keyword>
<dbReference type="Gene3D" id="1.10.1040.10">
    <property type="entry name" value="N-(1-d-carboxylethyl)-l-norvaline Dehydrogenase, domain 2"/>
    <property type="match status" value="1"/>
</dbReference>
<evidence type="ECO:0000256" key="1">
    <source>
        <dbReference type="ARBA" id="ARBA00023002"/>
    </source>
</evidence>
<feature type="active site" evidence="3">
    <location>
        <position position="175"/>
    </location>
</feature>
<dbReference type="InterPro" id="IPR015815">
    <property type="entry name" value="HIBADH-related"/>
</dbReference>
<evidence type="ECO:0000313" key="6">
    <source>
        <dbReference type="EMBL" id="SDE95727.1"/>
    </source>
</evidence>
<dbReference type="InterPro" id="IPR006115">
    <property type="entry name" value="6PGDH_NADP-bd"/>
</dbReference>
<name>A0A1G7H5K2_CHIFI</name>
<proteinExistence type="predicted"/>
<dbReference type="GO" id="GO:0050661">
    <property type="term" value="F:NADP binding"/>
    <property type="evidence" value="ECO:0007669"/>
    <property type="project" value="InterPro"/>
</dbReference>
<dbReference type="PANTHER" id="PTHR43580">
    <property type="entry name" value="OXIDOREDUCTASE GLYR1-RELATED"/>
    <property type="match status" value="1"/>
</dbReference>
<evidence type="ECO:0000256" key="2">
    <source>
        <dbReference type="ARBA" id="ARBA00023027"/>
    </source>
</evidence>
<feature type="domain" description="3-hydroxyisobutyrate dehydrogenase-like NAD-binding" evidence="5">
    <location>
        <begin position="169"/>
        <end position="285"/>
    </location>
</feature>
<gene>
    <name evidence="6" type="ORF">SAMN04488121_101317</name>
</gene>
<keyword evidence="2" id="KW-0520">NAD</keyword>
<dbReference type="SUPFAM" id="SSF51735">
    <property type="entry name" value="NAD(P)-binding Rossmann-fold domains"/>
    <property type="match status" value="1"/>
</dbReference>
<dbReference type="InterPro" id="IPR013328">
    <property type="entry name" value="6PGD_dom2"/>
</dbReference>
<protein>
    <submittedName>
        <fullName evidence="6">3-hydroxyisobutyrate dehydrogenase</fullName>
    </submittedName>
</protein>
<dbReference type="GO" id="GO:0051287">
    <property type="term" value="F:NAD binding"/>
    <property type="evidence" value="ECO:0007669"/>
    <property type="project" value="InterPro"/>
</dbReference>
<sequence length="291" mass="31079">MNHLKIGWAGLGNMGTPMVTNLVKAGFKVKVYNRSTEKAVALQEKLGVEVARCPKHLVEDVDVIITMLTDDAALKEVYEGPEGILSITLPTDMLAIDMSTVSPDTTRQLAALCEAEGIWYMDAPVSGSVKPAEEGQLVIMAGGRPEDFERAKPIFNALGKASYLLGENGAGNYAKLAINTFLGITLQGLSEAVIFAKNNGVSPEQLLPLINDGPLASVVSRSKSQSIINHDFTPSFPLSLLAKDIRLAKAQGMDTPAGNALSDTLQEALAKGLGASDMIAIYQYLEQQYVV</sequence>
<dbReference type="Pfam" id="PF03446">
    <property type="entry name" value="NAD_binding_2"/>
    <property type="match status" value="1"/>
</dbReference>
<organism evidence="6 7">
    <name type="scientific">Chitinophaga filiformis</name>
    <name type="common">Myxococcus filiformis</name>
    <name type="synonym">Flexibacter filiformis</name>
    <dbReference type="NCBI Taxonomy" id="104663"/>
    <lineage>
        <taxon>Bacteria</taxon>
        <taxon>Pseudomonadati</taxon>
        <taxon>Bacteroidota</taxon>
        <taxon>Chitinophagia</taxon>
        <taxon>Chitinophagales</taxon>
        <taxon>Chitinophagaceae</taxon>
        <taxon>Chitinophaga</taxon>
    </lineage>
</organism>
<dbReference type="InterPro" id="IPR036291">
    <property type="entry name" value="NAD(P)-bd_dom_sf"/>
</dbReference>
<reference evidence="6 7" key="1">
    <citation type="submission" date="2016-10" db="EMBL/GenBank/DDBJ databases">
        <authorList>
            <person name="de Groot N.N."/>
        </authorList>
    </citation>
    <scope>NUCLEOTIDE SEQUENCE [LARGE SCALE GENOMIC DNA]</scope>
    <source>
        <strain evidence="6 7">DSM 527</strain>
    </source>
</reference>
<dbReference type="Gene3D" id="3.40.50.720">
    <property type="entry name" value="NAD(P)-binding Rossmann-like Domain"/>
    <property type="match status" value="1"/>
</dbReference>
<dbReference type="STRING" id="104663.SAMN04488121_101317"/>
<dbReference type="PIRSF" id="PIRSF000103">
    <property type="entry name" value="HIBADH"/>
    <property type="match status" value="1"/>
</dbReference>
<feature type="domain" description="6-phosphogluconate dehydrogenase NADP-binding" evidence="4">
    <location>
        <begin position="5"/>
        <end position="164"/>
    </location>
</feature>
<dbReference type="RefSeq" id="WP_176842125.1">
    <property type="nucleotide sequence ID" value="NZ_FNBN01000001.1"/>
</dbReference>
<dbReference type="PANTHER" id="PTHR43580:SF2">
    <property type="entry name" value="CYTOKINE-LIKE NUCLEAR FACTOR N-PAC"/>
    <property type="match status" value="1"/>
</dbReference>
<accession>A0A1G7H5K2</accession>
<dbReference type="AlphaFoldDB" id="A0A1G7H5K2"/>
<evidence type="ECO:0000259" key="4">
    <source>
        <dbReference type="Pfam" id="PF03446"/>
    </source>
</evidence>
<dbReference type="InterPro" id="IPR029154">
    <property type="entry name" value="HIBADH-like_NADP-bd"/>
</dbReference>
<dbReference type="EMBL" id="FNBN01000001">
    <property type="protein sequence ID" value="SDE95727.1"/>
    <property type="molecule type" value="Genomic_DNA"/>
</dbReference>
<evidence type="ECO:0000313" key="7">
    <source>
        <dbReference type="Proteomes" id="UP000199045"/>
    </source>
</evidence>
<evidence type="ECO:0000256" key="3">
    <source>
        <dbReference type="PIRSR" id="PIRSR000103-1"/>
    </source>
</evidence>
<dbReference type="SUPFAM" id="SSF48179">
    <property type="entry name" value="6-phosphogluconate dehydrogenase C-terminal domain-like"/>
    <property type="match status" value="1"/>
</dbReference>
<dbReference type="Pfam" id="PF14833">
    <property type="entry name" value="NAD_binding_11"/>
    <property type="match status" value="1"/>
</dbReference>
<dbReference type="GO" id="GO:0016491">
    <property type="term" value="F:oxidoreductase activity"/>
    <property type="evidence" value="ECO:0007669"/>
    <property type="project" value="UniProtKB-KW"/>
</dbReference>
<dbReference type="InterPro" id="IPR008927">
    <property type="entry name" value="6-PGluconate_DH-like_C_sf"/>
</dbReference>
<evidence type="ECO:0000259" key="5">
    <source>
        <dbReference type="Pfam" id="PF14833"/>
    </source>
</evidence>
<dbReference type="InterPro" id="IPR051265">
    <property type="entry name" value="HIBADH-related_NP60_sf"/>
</dbReference>
<dbReference type="Proteomes" id="UP000199045">
    <property type="component" value="Unassembled WGS sequence"/>
</dbReference>